<feature type="compositionally biased region" description="Basic residues" evidence="1">
    <location>
        <begin position="78"/>
        <end position="87"/>
    </location>
</feature>
<evidence type="ECO:0000256" key="1">
    <source>
        <dbReference type="SAM" id="MobiDB-lite"/>
    </source>
</evidence>
<sequence length="87" mass="9566">MTNIATRTTIDTITGVIHAPPRRAGRTARREGNSPIRVGGRQIRLRSRAQKRRRSPDARPIGRAIAARTASSVPTSRTRTRARVTAV</sequence>
<gene>
    <name evidence="2" type="ORF">GCM10023203_40960</name>
</gene>
<organism evidence="2 3">
    <name type="scientific">Actinomycetospora straminea</name>
    <dbReference type="NCBI Taxonomy" id="663607"/>
    <lineage>
        <taxon>Bacteria</taxon>
        <taxon>Bacillati</taxon>
        <taxon>Actinomycetota</taxon>
        <taxon>Actinomycetes</taxon>
        <taxon>Pseudonocardiales</taxon>
        <taxon>Pseudonocardiaceae</taxon>
        <taxon>Actinomycetospora</taxon>
    </lineage>
</organism>
<keyword evidence="3" id="KW-1185">Reference proteome</keyword>
<reference evidence="3" key="1">
    <citation type="journal article" date="2019" name="Int. J. Syst. Evol. Microbiol.">
        <title>The Global Catalogue of Microorganisms (GCM) 10K type strain sequencing project: providing services to taxonomists for standard genome sequencing and annotation.</title>
        <authorList>
            <consortium name="The Broad Institute Genomics Platform"/>
            <consortium name="The Broad Institute Genome Sequencing Center for Infectious Disease"/>
            <person name="Wu L."/>
            <person name="Ma J."/>
        </authorList>
    </citation>
    <scope>NUCLEOTIDE SEQUENCE [LARGE SCALE GENOMIC DNA]</scope>
    <source>
        <strain evidence="3">JCM 17983</strain>
    </source>
</reference>
<feature type="region of interest" description="Disordered" evidence="1">
    <location>
        <begin position="22"/>
        <end position="87"/>
    </location>
</feature>
<comment type="caution">
    <text evidence="2">The sequence shown here is derived from an EMBL/GenBank/DDBJ whole genome shotgun (WGS) entry which is preliminary data.</text>
</comment>
<dbReference type="Proteomes" id="UP001500457">
    <property type="component" value="Unassembled WGS sequence"/>
</dbReference>
<protein>
    <submittedName>
        <fullName evidence="2">Uncharacterized protein</fullName>
    </submittedName>
</protein>
<proteinExistence type="predicted"/>
<feature type="compositionally biased region" description="Low complexity" evidence="1">
    <location>
        <begin position="66"/>
        <end position="77"/>
    </location>
</feature>
<name>A0ABP9EZK0_9PSEU</name>
<feature type="compositionally biased region" description="Basic residues" evidence="1">
    <location>
        <begin position="43"/>
        <end position="54"/>
    </location>
</feature>
<accession>A0ABP9EZK0</accession>
<evidence type="ECO:0000313" key="3">
    <source>
        <dbReference type="Proteomes" id="UP001500457"/>
    </source>
</evidence>
<dbReference type="EMBL" id="BAABHQ010000012">
    <property type="protein sequence ID" value="GAA4884642.1"/>
    <property type="molecule type" value="Genomic_DNA"/>
</dbReference>
<evidence type="ECO:0000313" key="2">
    <source>
        <dbReference type="EMBL" id="GAA4884642.1"/>
    </source>
</evidence>